<organism evidence="2 3">
    <name type="scientific">Candidatus Coprenecus stercoravium</name>
    <dbReference type="NCBI Taxonomy" id="2840735"/>
    <lineage>
        <taxon>Bacteria</taxon>
        <taxon>Pseudomonadati</taxon>
        <taxon>Bacteroidota</taxon>
        <taxon>Bacteroidia</taxon>
        <taxon>Bacteroidales</taxon>
        <taxon>Rikenellaceae</taxon>
        <taxon>Rikenellaceae incertae sedis</taxon>
        <taxon>Candidatus Coprenecus</taxon>
    </lineage>
</organism>
<dbReference type="Proteomes" id="UP000824115">
    <property type="component" value="Unassembled WGS sequence"/>
</dbReference>
<evidence type="ECO:0000313" key="2">
    <source>
        <dbReference type="EMBL" id="HIZ85839.1"/>
    </source>
</evidence>
<feature type="signal peptide" evidence="1">
    <location>
        <begin position="1"/>
        <end position="22"/>
    </location>
</feature>
<feature type="chain" id="PRO_5038909518" description="DUF4493 domain-containing protein" evidence="1">
    <location>
        <begin position="23"/>
        <end position="578"/>
    </location>
</feature>
<dbReference type="AlphaFoldDB" id="A0A9D2GRW0"/>
<protein>
    <recommendedName>
        <fullName evidence="4">DUF4493 domain-containing protein</fullName>
    </recommendedName>
</protein>
<evidence type="ECO:0000313" key="3">
    <source>
        <dbReference type="Proteomes" id="UP000824115"/>
    </source>
</evidence>
<sequence>MRNELKIAAAAFCCAAAGVVFACSSELDITEDSLNIGITVGGDSLALPVGTTDSVTLADFLNVGSSEVVHLDENGNYYIETQSAFEREVSVSDYASRLTVPGIDKQCGDRDFTVPQGKLPEADGVTVRADYDYDDEFTYKFSFEEARDSGVVSLKEVYLEDTYMVPHISITSDKTLPSTMRVALQVEVPDKYVFKESEYVDGNLVTFEGPVRADGSVDIAPLEMEALILNVKEGDDFAFEDVFYVRQFSIIVDYGEMADFEGADVHVATRVTAGAEDGSLHPSSFLGKVDININPIENESLLTGIPSYLMSDDVYLDFTSPSVRFKLETNAAVPLLVDASVEPVYDGVTDNAFEFTIPAPVAENGTASALYWLSDEQPASLSPGYEWIEAGLRDLISRIPDRIRYVVAPRSDMSVEEDYLVDCHADYVFDGDMTFNLPLAFGDSLYIPVRDTLTGLPDELATALSTSGVEVRGEVISTFPVDINIGAVFLDSYGNPADVEVIPQYISGAGADGAPVTSPLTLKVESTGEVLDVASVVVVFELLPGEVPGVQISDDAWIQASLALSVPGGITLELGDNE</sequence>
<dbReference type="EMBL" id="DXAW01000093">
    <property type="protein sequence ID" value="HIZ85839.1"/>
    <property type="molecule type" value="Genomic_DNA"/>
</dbReference>
<reference evidence="2" key="2">
    <citation type="submission" date="2021-04" db="EMBL/GenBank/DDBJ databases">
        <authorList>
            <person name="Gilroy R."/>
        </authorList>
    </citation>
    <scope>NUCLEOTIDE SEQUENCE</scope>
    <source>
        <strain evidence="2">Gambia16-554</strain>
    </source>
</reference>
<evidence type="ECO:0000256" key="1">
    <source>
        <dbReference type="SAM" id="SignalP"/>
    </source>
</evidence>
<proteinExistence type="predicted"/>
<evidence type="ECO:0008006" key="4">
    <source>
        <dbReference type="Google" id="ProtNLM"/>
    </source>
</evidence>
<comment type="caution">
    <text evidence="2">The sequence shown here is derived from an EMBL/GenBank/DDBJ whole genome shotgun (WGS) entry which is preliminary data.</text>
</comment>
<accession>A0A9D2GRW0</accession>
<name>A0A9D2GRW0_9BACT</name>
<dbReference type="PROSITE" id="PS51257">
    <property type="entry name" value="PROKAR_LIPOPROTEIN"/>
    <property type="match status" value="1"/>
</dbReference>
<reference evidence="2" key="1">
    <citation type="journal article" date="2021" name="PeerJ">
        <title>Extensive microbial diversity within the chicken gut microbiome revealed by metagenomics and culture.</title>
        <authorList>
            <person name="Gilroy R."/>
            <person name="Ravi A."/>
            <person name="Getino M."/>
            <person name="Pursley I."/>
            <person name="Horton D.L."/>
            <person name="Alikhan N.F."/>
            <person name="Baker D."/>
            <person name="Gharbi K."/>
            <person name="Hall N."/>
            <person name="Watson M."/>
            <person name="Adriaenssens E.M."/>
            <person name="Foster-Nyarko E."/>
            <person name="Jarju S."/>
            <person name="Secka A."/>
            <person name="Antonio M."/>
            <person name="Oren A."/>
            <person name="Chaudhuri R.R."/>
            <person name="La Ragione R."/>
            <person name="Hildebrand F."/>
            <person name="Pallen M.J."/>
        </authorList>
    </citation>
    <scope>NUCLEOTIDE SEQUENCE</scope>
    <source>
        <strain evidence="2">Gambia16-554</strain>
    </source>
</reference>
<keyword evidence="1" id="KW-0732">Signal</keyword>
<gene>
    <name evidence="2" type="ORF">IAC04_05060</name>
</gene>